<keyword evidence="2" id="KW-0677">Repeat</keyword>
<evidence type="ECO:0000256" key="2">
    <source>
        <dbReference type="ARBA" id="ARBA00022737"/>
    </source>
</evidence>
<organism evidence="4 5">
    <name type="scientific">Cuscuta europaea</name>
    <name type="common">European dodder</name>
    <dbReference type="NCBI Taxonomy" id="41803"/>
    <lineage>
        <taxon>Eukaryota</taxon>
        <taxon>Viridiplantae</taxon>
        <taxon>Streptophyta</taxon>
        <taxon>Embryophyta</taxon>
        <taxon>Tracheophyta</taxon>
        <taxon>Spermatophyta</taxon>
        <taxon>Magnoliopsida</taxon>
        <taxon>eudicotyledons</taxon>
        <taxon>Gunneridae</taxon>
        <taxon>Pentapetalae</taxon>
        <taxon>asterids</taxon>
        <taxon>lamiids</taxon>
        <taxon>Solanales</taxon>
        <taxon>Convolvulaceae</taxon>
        <taxon>Cuscuteae</taxon>
        <taxon>Cuscuta</taxon>
        <taxon>Cuscuta subgen. Cuscuta</taxon>
    </lineage>
</organism>
<evidence type="ECO:0000256" key="3">
    <source>
        <dbReference type="PROSITE-ProRule" id="PRU00708"/>
    </source>
</evidence>
<evidence type="ECO:0000313" key="4">
    <source>
        <dbReference type="EMBL" id="CAH9108444.1"/>
    </source>
</evidence>
<evidence type="ECO:0000256" key="1">
    <source>
        <dbReference type="ARBA" id="ARBA00007626"/>
    </source>
</evidence>
<proteinExistence type="inferred from homology"/>
<comment type="caution">
    <text evidence="4">The sequence shown here is derived from an EMBL/GenBank/DDBJ whole genome shotgun (WGS) entry which is preliminary data.</text>
</comment>
<dbReference type="Proteomes" id="UP001152484">
    <property type="component" value="Unassembled WGS sequence"/>
</dbReference>
<accession>A0A9P0ZRW1</accession>
<dbReference type="NCBIfam" id="TIGR00756">
    <property type="entry name" value="PPR"/>
    <property type="match status" value="1"/>
</dbReference>
<evidence type="ECO:0000313" key="5">
    <source>
        <dbReference type="Proteomes" id="UP001152484"/>
    </source>
</evidence>
<sequence length="147" mass="16737">MDGNFPTDDNLLNVLIGSVSVVDPHSSMLFFNFMVGKDVFPTLLTLNNMGRNLCKHENVEMLVELFQKLSARAHVTDQQSYKVMITLLWEAGKVKEAYDLLCEMKRKGFDFDILSYNSLLQACCSEDLVQLQNNYGMKCLQMVALEI</sequence>
<dbReference type="Pfam" id="PF13041">
    <property type="entry name" value="PPR_2"/>
    <property type="match status" value="1"/>
</dbReference>
<dbReference type="InterPro" id="IPR002885">
    <property type="entry name" value="PPR_rpt"/>
</dbReference>
<dbReference type="AlphaFoldDB" id="A0A9P0ZRW1"/>
<gene>
    <name evidence="4" type="ORF">CEURO_LOCUS18109</name>
</gene>
<keyword evidence="5" id="KW-1185">Reference proteome</keyword>
<reference evidence="4" key="1">
    <citation type="submission" date="2022-07" db="EMBL/GenBank/DDBJ databases">
        <authorList>
            <person name="Macas J."/>
            <person name="Novak P."/>
            <person name="Neumann P."/>
        </authorList>
    </citation>
    <scope>NUCLEOTIDE SEQUENCE</scope>
</reference>
<dbReference type="OrthoDB" id="1808268at2759"/>
<evidence type="ECO:0008006" key="6">
    <source>
        <dbReference type="Google" id="ProtNLM"/>
    </source>
</evidence>
<comment type="similarity">
    <text evidence="1">Belongs to the PPR family. P subfamily.</text>
</comment>
<dbReference type="PROSITE" id="PS51375">
    <property type="entry name" value="PPR"/>
    <property type="match status" value="1"/>
</dbReference>
<dbReference type="PANTHER" id="PTHR47938:SF25">
    <property type="entry name" value="PENTACOTRIPEPTIDE-REPEAT REGION OF PRORP DOMAIN-CONTAINING PROTEIN"/>
    <property type="match status" value="1"/>
</dbReference>
<dbReference type="EMBL" id="CAMAPE010000051">
    <property type="protein sequence ID" value="CAH9108444.1"/>
    <property type="molecule type" value="Genomic_DNA"/>
</dbReference>
<dbReference type="InterPro" id="IPR011990">
    <property type="entry name" value="TPR-like_helical_dom_sf"/>
</dbReference>
<dbReference type="PANTHER" id="PTHR47938">
    <property type="entry name" value="RESPIRATORY COMPLEX I CHAPERONE (CIA84), PUTATIVE (AFU_ORTHOLOGUE AFUA_2G06020)-RELATED"/>
    <property type="match status" value="1"/>
</dbReference>
<dbReference type="Gene3D" id="1.25.40.10">
    <property type="entry name" value="Tetratricopeptide repeat domain"/>
    <property type="match status" value="1"/>
</dbReference>
<protein>
    <recommendedName>
        <fullName evidence="6">Pentatricopeptide repeat-containing protein</fullName>
    </recommendedName>
</protein>
<feature type="repeat" description="PPR" evidence="3">
    <location>
        <begin position="77"/>
        <end position="111"/>
    </location>
</feature>
<dbReference type="GO" id="GO:0003729">
    <property type="term" value="F:mRNA binding"/>
    <property type="evidence" value="ECO:0007669"/>
    <property type="project" value="TreeGrafter"/>
</dbReference>
<name>A0A9P0ZRW1_CUSEU</name>